<evidence type="ECO:0000256" key="3">
    <source>
        <dbReference type="ARBA" id="ARBA00022679"/>
    </source>
</evidence>
<dbReference type="Gene3D" id="3.90.980.10">
    <property type="entry name" value="DNA primase, catalytic core, N-terminal domain"/>
    <property type="match status" value="1"/>
</dbReference>
<evidence type="ECO:0000259" key="15">
    <source>
        <dbReference type="PROSITE" id="PS50880"/>
    </source>
</evidence>
<dbReference type="PANTHER" id="PTHR30313">
    <property type="entry name" value="DNA PRIMASE"/>
    <property type="match status" value="1"/>
</dbReference>
<dbReference type="Proteomes" id="UP000051658">
    <property type="component" value="Unassembled WGS sequence"/>
</dbReference>
<dbReference type="Pfam" id="PF13155">
    <property type="entry name" value="Toprim_2"/>
    <property type="match status" value="1"/>
</dbReference>
<dbReference type="InterPro" id="IPR006171">
    <property type="entry name" value="TOPRIM_dom"/>
</dbReference>
<evidence type="ECO:0000313" key="17">
    <source>
        <dbReference type="Proteomes" id="UP000051658"/>
    </source>
</evidence>
<dbReference type="Pfam" id="PF10410">
    <property type="entry name" value="DnaB_bind"/>
    <property type="match status" value="1"/>
</dbReference>
<dbReference type="PANTHER" id="PTHR30313:SF2">
    <property type="entry name" value="DNA PRIMASE"/>
    <property type="match status" value="1"/>
</dbReference>
<dbReference type="GO" id="GO:0003677">
    <property type="term" value="F:DNA binding"/>
    <property type="evidence" value="ECO:0007669"/>
    <property type="project" value="UniProtKB-KW"/>
</dbReference>
<evidence type="ECO:0000313" key="16">
    <source>
        <dbReference type="EMBL" id="KRN54248.1"/>
    </source>
</evidence>
<dbReference type="GO" id="GO:0008270">
    <property type="term" value="F:zinc ion binding"/>
    <property type="evidence" value="ECO:0007669"/>
    <property type="project" value="UniProtKB-UniRule"/>
</dbReference>
<evidence type="ECO:0000256" key="13">
    <source>
        <dbReference type="PIRNR" id="PIRNR002811"/>
    </source>
</evidence>
<keyword evidence="5 12" id="KW-0235">DNA replication</keyword>
<dbReference type="SUPFAM" id="SSF56731">
    <property type="entry name" value="DNA primase core"/>
    <property type="match status" value="1"/>
</dbReference>
<dbReference type="GO" id="GO:1990077">
    <property type="term" value="C:primosome complex"/>
    <property type="evidence" value="ECO:0007669"/>
    <property type="project" value="UniProtKB-KW"/>
</dbReference>
<keyword evidence="2 12" id="KW-0639">Primosome</keyword>
<evidence type="ECO:0000256" key="14">
    <source>
        <dbReference type="PIRSR" id="PIRSR002811-1"/>
    </source>
</evidence>
<reference evidence="16 17" key="1">
    <citation type="journal article" date="2015" name="Genome Announc.">
        <title>Expanding the biotechnology potential of lactobacilli through comparative genomics of 213 strains and associated genera.</title>
        <authorList>
            <person name="Sun Z."/>
            <person name="Harris H.M."/>
            <person name="McCann A."/>
            <person name="Guo C."/>
            <person name="Argimon S."/>
            <person name="Zhang W."/>
            <person name="Yang X."/>
            <person name="Jeffery I.B."/>
            <person name="Cooney J.C."/>
            <person name="Kagawa T.F."/>
            <person name="Liu W."/>
            <person name="Song Y."/>
            <person name="Salvetti E."/>
            <person name="Wrobel A."/>
            <person name="Rasinkangas P."/>
            <person name="Parkhill J."/>
            <person name="Rea M.C."/>
            <person name="O'Sullivan O."/>
            <person name="Ritari J."/>
            <person name="Douillard F.P."/>
            <person name="Paul Ross R."/>
            <person name="Yang R."/>
            <person name="Briner A.E."/>
            <person name="Felis G.E."/>
            <person name="de Vos W.M."/>
            <person name="Barrangou R."/>
            <person name="Klaenhammer T.R."/>
            <person name="Caufield P.W."/>
            <person name="Cui Y."/>
            <person name="Zhang H."/>
            <person name="O'Toole P.W."/>
        </authorList>
    </citation>
    <scope>NUCLEOTIDE SEQUENCE [LARGE SCALE GENOMIC DNA]</scope>
    <source>
        <strain evidence="16 17">DSM 20623</strain>
    </source>
</reference>
<dbReference type="HAMAP" id="MF_00974">
    <property type="entry name" value="DNA_primase_DnaG"/>
    <property type="match status" value="1"/>
</dbReference>
<dbReference type="CDD" id="cd03364">
    <property type="entry name" value="TOPRIM_DnaG_primases"/>
    <property type="match status" value="1"/>
</dbReference>
<accession>A0A0R2HNM2</accession>
<dbReference type="GO" id="GO:0006269">
    <property type="term" value="P:DNA replication, synthesis of primer"/>
    <property type="evidence" value="ECO:0007669"/>
    <property type="project" value="UniProtKB-UniRule"/>
</dbReference>
<dbReference type="InterPro" id="IPR013264">
    <property type="entry name" value="DNAG_N"/>
</dbReference>
<comment type="domain">
    <text evidence="12">Contains an N-terminal zinc-binding domain, a central core domain that contains the primase activity, and a C-terminal DnaB-binding domain.</text>
</comment>
<comment type="similarity">
    <text evidence="12 13">Belongs to the DnaG primase family.</text>
</comment>
<dbReference type="GO" id="GO:0003899">
    <property type="term" value="F:DNA-directed RNA polymerase activity"/>
    <property type="evidence" value="ECO:0007669"/>
    <property type="project" value="UniProtKB-UniRule"/>
</dbReference>
<dbReference type="InterPro" id="IPR037068">
    <property type="entry name" value="DNA_primase_core_N_sf"/>
</dbReference>
<protein>
    <recommendedName>
        <fullName evidence="12 13">DNA primase</fullName>
        <ecNumber evidence="12">2.7.7.101</ecNumber>
    </recommendedName>
</protein>
<keyword evidence="4 12" id="KW-0548">Nucleotidyltransferase</keyword>
<dbReference type="GO" id="GO:0000428">
    <property type="term" value="C:DNA-directed RNA polymerase complex"/>
    <property type="evidence" value="ECO:0007669"/>
    <property type="project" value="UniProtKB-KW"/>
</dbReference>
<dbReference type="InterPro" id="IPR036977">
    <property type="entry name" value="DNA_primase_Znf_CHC2"/>
</dbReference>
<organism evidence="16 17">
    <name type="scientific">Carnobacterium divergens DSM 20623</name>
    <dbReference type="NCBI Taxonomy" id="1449336"/>
    <lineage>
        <taxon>Bacteria</taxon>
        <taxon>Bacillati</taxon>
        <taxon>Bacillota</taxon>
        <taxon>Bacilli</taxon>
        <taxon>Lactobacillales</taxon>
        <taxon>Carnobacteriaceae</taxon>
        <taxon>Carnobacterium</taxon>
    </lineage>
</organism>
<dbReference type="GO" id="GO:0005737">
    <property type="term" value="C:cytoplasm"/>
    <property type="evidence" value="ECO:0007669"/>
    <property type="project" value="TreeGrafter"/>
</dbReference>
<evidence type="ECO:0000256" key="4">
    <source>
        <dbReference type="ARBA" id="ARBA00022695"/>
    </source>
</evidence>
<comment type="subunit">
    <text evidence="12">Monomer. Interacts with DnaB.</text>
</comment>
<dbReference type="FunFam" id="3.90.580.10:FF:000001">
    <property type="entry name" value="DNA primase"/>
    <property type="match status" value="1"/>
</dbReference>
<evidence type="ECO:0000256" key="8">
    <source>
        <dbReference type="ARBA" id="ARBA00022833"/>
    </source>
</evidence>
<dbReference type="SUPFAM" id="SSF57783">
    <property type="entry name" value="Zinc beta-ribbon"/>
    <property type="match status" value="1"/>
</dbReference>
<feature type="zinc finger region" description="CHC2-type" evidence="12 14">
    <location>
        <begin position="40"/>
        <end position="64"/>
    </location>
</feature>
<comment type="cofactor">
    <cofactor evidence="12 13 14">
        <name>Zn(2+)</name>
        <dbReference type="ChEBI" id="CHEBI:29105"/>
    </cofactor>
    <text evidence="12 13 14">Binds 1 zinc ion per monomer.</text>
</comment>
<evidence type="ECO:0000256" key="10">
    <source>
        <dbReference type="ARBA" id="ARBA00023125"/>
    </source>
</evidence>
<dbReference type="PIRSF" id="PIRSF002811">
    <property type="entry name" value="DnaG"/>
    <property type="match status" value="1"/>
</dbReference>
<dbReference type="InterPro" id="IPR050219">
    <property type="entry name" value="DnaG_primase"/>
</dbReference>
<dbReference type="eggNOG" id="COG0358">
    <property type="taxonomic scope" value="Bacteria"/>
</dbReference>
<evidence type="ECO:0000256" key="12">
    <source>
        <dbReference type="HAMAP-Rule" id="MF_00974"/>
    </source>
</evidence>
<evidence type="ECO:0000256" key="11">
    <source>
        <dbReference type="ARBA" id="ARBA00023163"/>
    </source>
</evidence>
<proteinExistence type="inferred from homology"/>
<dbReference type="FunFam" id="3.90.980.10:FF:000001">
    <property type="entry name" value="DNA primase"/>
    <property type="match status" value="1"/>
</dbReference>
<dbReference type="PROSITE" id="PS50880">
    <property type="entry name" value="TOPRIM"/>
    <property type="match status" value="1"/>
</dbReference>
<dbReference type="Gene3D" id="1.10.860.10">
    <property type="entry name" value="DNAb Helicase, Chain A"/>
    <property type="match status" value="1"/>
</dbReference>
<keyword evidence="10 12" id="KW-0238">DNA-binding</keyword>
<dbReference type="Pfam" id="PF01807">
    <property type="entry name" value="Zn_ribbon_DnaG"/>
    <property type="match status" value="1"/>
</dbReference>
<dbReference type="EC" id="2.7.7.101" evidence="12"/>
<comment type="caution">
    <text evidence="16">The sequence shown here is derived from an EMBL/GenBank/DDBJ whole genome shotgun (WGS) entry which is preliminary data.</text>
</comment>
<dbReference type="Pfam" id="PF08275">
    <property type="entry name" value="DNAG_N"/>
    <property type="match status" value="1"/>
</dbReference>
<evidence type="ECO:0000256" key="7">
    <source>
        <dbReference type="ARBA" id="ARBA00022771"/>
    </source>
</evidence>
<feature type="domain" description="Toprim" evidence="15">
    <location>
        <begin position="268"/>
        <end position="350"/>
    </location>
</feature>
<dbReference type="NCBIfam" id="TIGR01391">
    <property type="entry name" value="dnaG"/>
    <property type="match status" value="1"/>
</dbReference>
<gene>
    <name evidence="12" type="primary">dnaG</name>
    <name evidence="16" type="ORF">IV74_GL001828</name>
</gene>
<dbReference type="Gene3D" id="3.90.580.10">
    <property type="entry name" value="Zinc finger, CHC2-type domain"/>
    <property type="match status" value="1"/>
</dbReference>
<dbReference type="RefSeq" id="WP_034569847.1">
    <property type="nucleotide sequence ID" value="NZ_JQBS01000035.1"/>
</dbReference>
<dbReference type="EMBL" id="JQBS01000035">
    <property type="protein sequence ID" value="KRN54248.1"/>
    <property type="molecule type" value="Genomic_DNA"/>
</dbReference>
<evidence type="ECO:0000256" key="2">
    <source>
        <dbReference type="ARBA" id="ARBA00022515"/>
    </source>
</evidence>
<keyword evidence="8 12" id="KW-0862">Zinc</keyword>
<dbReference type="AlphaFoldDB" id="A0A0R2HNM2"/>
<evidence type="ECO:0000256" key="6">
    <source>
        <dbReference type="ARBA" id="ARBA00022723"/>
    </source>
</evidence>
<dbReference type="InterPro" id="IPR030846">
    <property type="entry name" value="DnaG_bac"/>
</dbReference>
<evidence type="ECO:0000256" key="1">
    <source>
        <dbReference type="ARBA" id="ARBA00022478"/>
    </source>
</evidence>
<keyword evidence="11 12" id="KW-0804">Transcription</keyword>
<keyword evidence="9" id="KW-0460">Magnesium</keyword>
<dbReference type="SMART" id="SM00400">
    <property type="entry name" value="ZnF_CHCC"/>
    <property type="match status" value="1"/>
</dbReference>
<sequence>MAMMIPDEVVNRVRQETNIVDVVSQYVQLKKSGKNLFGFCPFHDEKTPSFSVAEEKQIFHCFSCGRGGNVFTFLMEVEGLSFPESVFKTAELSHVKLDESLTAHNFGEQKTDSKKEKLIKVHVDTAELFHHVLLNTKVGEEALQYLLDRGLTRELIETFNIGFAPAERTMLYQYLSGKEYDQTLLSETGLFVERDNGELLDRFYNRIMFPIRNQQGKTIAFSGRIFKVEPTDGKAAPKYLNSPETYLFNKRNVLFNYDLARANIRREKEVILFEGFMDVIASWDAGVKNGVASMGTSLTNEQIHMLDRVTDHVLIAYDGDNAGIEATKRAVDLLSEETHFDLDVLSLNEGLDPDEFIHKYGAASYKEMLAHGRDTVFAFKMRYYRKGINLQNESERLAYIEVILNELLTITSAVEREVYLKQLSVEFDISLDSLNTQYHQLYEQKRAKKKVDKKEYYPEPPMEMVHGYQEEYPEPPLQVQLHTQKRKLNVVEVAERNLLNRLFHHEEAWIRVQTQKTTFNFVHEDYEMLFILFENFKETVDNDVTIEAFIDFVKEPHLKNLLVEIELMELSEEVSTGEIEDYLDMIGRKSSLQEQIANKNVELIEASRMGDSDKAKQLLMEITNLSRLLKQ</sequence>
<dbReference type="PATRIC" id="fig|1449336.4.peg.1864"/>
<dbReference type="InterPro" id="IPR016136">
    <property type="entry name" value="DNA_helicase_N/primase_C"/>
</dbReference>
<evidence type="ECO:0000256" key="9">
    <source>
        <dbReference type="ARBA" id="ARBA00022842"/>
    </source>
</evidence>
<dbReference type="InterPro" id="IPR019475">
    <property type="entry name" value="DNA_primase_DnaB-bd"/>
</dbReference>
<comment type="function">
    <text evidence="12 13">RNA polymerase that catalyzes the synthesis of short RNA molecules used as primers for DNA polymerase during DNA replication.</text>
</comment>
<keyword evidence="17" id="KW-1185">Reference proteome</keyword>
<keyword evidence="1 12" id="KW-0240">DNA-directed RNA polymerase</keyword>
<dbReference type="Gene3D" id="3.40.1360.10">
    <property type="match status" value="1"/>
</dbReference>
<dbReference type="InterPro" id="IPR002694">
    <property type="entry name" value="Znf_CHC2"/>
</dbReference>
<keyword evidence="6 12" id="KW-0479">Metal-binding</keyword>
<dbReference type="SMART" id="SM00493">
    <property type="entry name" value="TOPRIM"/>
    <property type="match status" value="1"/>
</dbReference>
<dbReference type="InterPro" id="IPR034151">
    <property type="entry name" value="TOPRIM_DnaG_bac"/>
</dbReference>
<keyword evidence="3 12" id="KW-0808">Transferase</keyword>
<dbReference type="InterPro" id="IPR006295">
    <property type="entry name" value="DNA_primase_DnaG"/>
</dbReference>
<keyword evidence="7 12" id="KW-0863">Zinc-finger</keyword>
<evidence type="ECO:0000256" key="5">
    <source>
        <dbReference type="ARBA" id="ARBA00022705"/>
    </source>
</evidence>
<name>A0A0R2HNM2_CARDV</name>
<dbReference type="GeneID" id="89588823"/>
<comment type="catalytic activity">
    <reaction evidence="12">
        <text>ssDNA + n NTP = ssDNA/pppN(pN)n-1 hybrid + (n-1) diphosphate.</text>
        <dbReference type="EC" id="2.7.7.101"/>
    </reaction>
</comment>